<dbReference type="Pfam" id="PF07859">
    <property type="entry name" value="Abhydrolase_3"/>
    <property type="match status" value="1"/>
</dbReference>
<accession>A0A346Y065</accession>
<dbReference type="InterPro" id="IPR029058">
    <property type="entry name" value="AB_hydrolase_fold"/>
</dbReference>
<dbReference type="SUPFAM" id="SSF53474">
    <property type="entry name" value="alpha/beta-Hydrolases"/>
    <property type="match status" value="1"/>
</dbReference>
<proteinExistence type="predicted"/>
<dbReference type="PANTHER" id="PTHR48081">
    <property type="entry name" value="AB HYDROLASE SUPERFAMILY PROTEIN C4A8.06C"/>
    <property type="match status" value="1"/>
</dbReference>
<reference evidence="3 4" key="1">
    <citation type="submission" date="2018-09" db="EMBL/GenBank/DDBJ databases">
        <title>Complete genome sequence of Euzebya sp. DY32-46 isolated from seawater of Pacific Ocean.</title>
        <authorList>
            <person name="Xu L."/>
            <person name="Wu Y.-H."/>
            <person name="Xu X.-W."/>
        </authorList>
    </citation>
    <scope>NUCLEOTIDE SEQUENCE [LARGE SCALE GENOMIC DNA]</scope>
    <source>
        <strain evidence="3 4">DY32-46</strain>
    </source>
</reference>
<dbReference type="PANTHER" id="PTHR48081:SF8">
    <property type="entry name" value="ALPHA_BETA HYDROLASE FOLD-3 DOMAIN-CONTAINING PROTEIN-RELATED"/>
    <property type="match status" value="1"/>
</dbReference>
<gene>
    <name evidence="3" type="ORF">DVS28_a3186</name>
</gene>
<keyword evidence="1" id="KW-0378">Hydrolase</keyword>
<organism evidence="3 4">
    <name type="scientific">Euzebya pacifica</name>
    <dbReference type="NCBI Taxonomy" id="1608957"/>
    <lineage>
        <taxon>Bacteria</taxon>
        <taxon>Bacillati</taxon>
        <taxon>Actinomycetota</taxon>
        <taxon>Nitriliruptoria</taxon>
        <taxon>Euzebyales</taxon>
    </lineage>
</organism>
<dbReference type="KEGG" id="euz:DVS28_a3186"/>
<sequence>MASPTDASDQSDRLRAVLDAEIAAALDDLPPALDARRGVEAFVPEERPLPPADDDTLDIVDRHLPGLDANPPVPARTYRLRGRTDQAGRGVLVLHGGGFVSGGVGLADPTLRDLATELDAVVVAPTYRLAPAHPFPAAFDDCRAALGWLADQPDVDRVVVFGVSSGGALAAGLALHARDHGGPDIDAVVMGFPVTDDRLVTPSSHEVTDRRIWNRGMAELSWQAYLGDAHGTDDVSPYAAPMRAVDPAGLPPTTITVDQHDPLRDEGIAWAQRLMHAGVPTELHAFPGTFHGSMGFAPDAAVSRRELRALVDAIARA</sequence>
<keyword evidence="4" id="KW-1185">Reference proteome</keyword>
<dbReference type="InterPro" id="IPR013094">
    <property type="entry name" value="AB_hydrolase_3"/>
</dbReference>
<dbReference type="EMBL" id="CP031165">
    <property type="protein sequence ID" value="AXV07862.1"/>
    <property type="molecule type" value="Genomic_DNA"/>
</dbReference>
<evidence type="ECO:0000256" key="1">
    <source>
        <dbReference type="ARBA" id="ARBA00022801"/>
    </source>
</evidence>
<dbReference type="OrthoDB" id="128186at2"/>
<dbReference type="Gene3D" id="3.40.50.1820">
    <property type="entry name" value="alpha/beta hydrolase"/>
    <property type="match status" value="1"/>
</dbReference>
<dbReference type="AlphaFoldDB" id="A0A346Y065"/>
<dbReference type="InterPro" id="IPR050300">
    <property type="entry name" value="GDXG_lipolytic_enzyme"/>
</dbReference>
<dbReference type="GO" id="GO:0016787">
    <property type="term" value="F:hydrolase activity"/>
    <property type="evidence" value="ECO:0007669"/>
    <property type="project" value="UniProtKB-KW"/>
</dbReference>
<protein>
    <submittedName>
        <fullName evidence="3">Esterase/lipase</fullName>
    </submittedName>
</protein>
<evidence type="ECO:0000313" key="4">
    <source>
        <dbReference type="Proteomes" id="UP000264006"/>
    </source>
</evidence>
<evidence type="ECO:0000259" key="2">
    <source>
        <dbReference type="Pfam" id="PF07859"/>
    </source>
</evidence>
<evidence type="ECO:0000313" key="3">
    <source>
        <dbReference type="EMBL" id="AXV07862.1"/>
    </source>
</evidence>
<name>A0A346Y065_9ACTN</name>
<feature type="domain" description="Alpha/beta hydrolase fold-3" evidence="2">
    <location>
        <begin position="91"/>
        <end position="293"/>
    </location>
</feature>
<dbReference type="Proteomes" id="UP000264006">
    <property type="component" value="Chromosome"/>
</dbReference>
<dbReference type="RefSeq" id="WP_114592291.1">
    <property type="nucleotide sequence ID" value="NZ_CP031165.1"/>
</dbReference>